<evidence type="ECO:0000259" key="21">
    <source>
        <dbReference type="PROSITE" id="PS50994"/>
    </source>
</evidence>
<keyword evidence="16" id="KW-0511">Multifunctional enzyme</keyword>
<dbReference type="InterPro" id="IPR050951">
    <property type="entry name" value="Retrovirus_Pol_polyprotein"/>
</dbReference>
<dbReference type="InterPro" id="IPR041588">
    <property type="entry name" value="Integrase_H2C2"/>
</dbReference>
<evidence type="ECO:0000256" key="4">
    <source>
        <dbReference type="ARBA" id="ARBA00022722"/>
    </source>
</evidence>
<dbReference type="InterPro" id="IPR036397">
    <property type="entry name" value="RNaseH_sf"/>
</dbReference>
<keyword evidence="1" id="KW-0645">Protease</keyword>
<feature type="compositionally biased region" description="Low complexity" evidence="18">
    <location>
        <begin position="29"/>
        <end position="42"/>
    </location>
</feature>
<feature type="region of interest" description="Disordered" evidence="18">
    <location>
        <begin position="1774"/>
        <end position="1795"/>
    </location>
</feature>
<dbReference type="GO" id="GO:0006310">
    <property type="term" value="P:DNA recombination"/>
    <property type="evidence" value="ECO:0007669"/>
    <property type="project" value="UniProtKB-KW"/>
</dbReference>
<evidence type="ECO:0000256" key="14">
    <source>
        <dbReference type="ARBA" id="ARBA00023125"/>
    </source>
</evidence>
<dbReference type="InterPro" id="IPR001584">
    <property type="entry name" value="Integrase_cat-core"/>
</dbReference>
<dbReference type="PROSITE" id="PS50994">
    <property type="entry name" value="INTEGRASE"/>
    <property type="match status" value="1"/>
</dbReference>
<keyword evidence="13" id="KW-0239">DNA-directed DNA polymerase</keyword>
<dbReference type="InterPro" id="IPR056924">
    <property type="entry name" value="SH3_Tf2-1"/>
</dbReference>
<dbReference type="GO" id="GO:0003964">
    <property type="term" value="F:RNA-directed DNA polymerase activity"/>
    <property type="evidence" value="ECO:0007669"/>
    <property type="project" value="UniProtKB-KW"/>
</dbReference>
<dbReference type="Gene3D" id="3.10.10.10">
    <property type="entry name" value="HIV Type 1 Reverse Transcriptase, subunit A, domain 1"/>
    <property type="match status" value="1"/>
</dbReference>
<dbReference type="PANTHER" id="PTHR37984:SF5">
    <property type="entry name" value="PROTEIN NYNRIN-LIKE"/>
    <property type="match status" value="1"/>
</dbReference>
<evidence type="ECO:0000256" key="10">
    <source>
        <dbReference type="ARBA" id="ARBA00022884"/>
    </source>
</evidence>
<evidence type="ECO:0000313" key="22">
    <source>
        <dbReference type="EMBL" id="KAE8989252.1"/>
    </source>
</evidence>
<comment type="caution">
    <text evidence="22">The sequence shown here is derived from an EMBL/GenBank/DDBJ whole genome shotgun (WGS) entry which is preliminary data.</text>
</comment>
<feature type="region of interest" description="Disordered" evidence="18">
    <location>
        <begin position="1837"/>
        <end position="1874"/>
    </location>
</feature>
<keyword evidence="7" id="KW-0255">Endonuclease</keyword>
<evidence type="ECO:0000256" key="6">
    <source>
        <dbReference type="ARBA" id="ARBA00022750"/>
    </source>
</evidence>
<dbReference type="GO" id="GO:0046872">
    <property type="term" value="F:metal ion binding"/>
    <property type="evidence" value="ECO:0007669"/>
    <property type="project" value="UniProtKB-KW"/>
</dbReference>
<dbReference type="Pfam" id="PF24626">
    <property type="entry name" value="SH3_Tf2-1"/>
    <property type="match status" value="1"/>
</dbReference>
<dbReference type="InterPro" id="IPR001969">
    <property type="entry name" value="Aspartic_peptidase_AS"/>
</dbReference>
<proteinExistence type="predicted"/>
<dbReference type="SUPFAM" id="SSF56672">
    <property type="entry name" value="DNA/RNA polymerases"/>
    <property type="match status" value="1"/>
</dbReference>
<dbReference type="Pfam" id="PF13650">
    <property type="entry name" value="Asp_protease_2"/>
    <property type="match status" value="1"/>
</dbReference>
<feature type="region of interest" description="Disordered" evidence="18">
    <location>
        <begin position="1383"/>
        <end position="1446"/>
    </location>
</feature>
<dbReference type="InterPro" id="IPR041577">
    <property type="entry name" value="RT_RNaseH_2"/>
</dbReference>
<dbReference type="InterPro" id="IPR000953">
    <property type="entry name" value="Chromo/chromo_shadow_dom"/>
</dbReference>
<dbReference type="GO" id="GO:0003723">
    <property type="term" value="F:RNA binding"/>
    <property type="evidence" value="ECO:0007669"/>
    <property type="project" value="UniProtKB-KW"/>
</dbReference>
<protein>
    <submittedName>
        <fullName evidence="22">Uncharacterized protein</fullName>
    </submittedName>
</protein>
<evidence type="ECO:0000259" key="20">
    <source>
        <dbReference type="PROSITE" id="PS50175"/>
    </source>
</evidence>
<dbReference type="InterPro" id="IPR002156">
    <property type="entry name" value="RNaseH_domain"/>
</dbReference>
<dbReference type="CDD" id="cd05483">
    <property type="entry name" value="retropepsin_like_bacteria"/>
    <property type="match status" value="1"/>
</dbReference>
<keyword evidence="9" id="KW-0460">Magnesium</keyword>
<dbReference type="PROSITE" id="PS50175">
    <property type="entry name" value="ASP_PROT_RETROV"/>
    <property type="match status" value="1"/>
</dbReference>
<evidence type="ECO:0000256" key="7">
    <source>
        <dbReference type="ARBA" id="ARBA00022759"/>
    </source>
</evidence>
<dbReference type="Gene3D" id="2.40.70.10">
    <property type="entry name" value="Acid Proteases"/>
    <property type="match status" value="1"/>
</dbReference>
<evidence type="ECO:0000256" key="15">
    <source>
        <dbReference type="ARBA" id="ARBA00023172"/>
    </source>
</evidence>
<dbReference type="PANTHER" id="PTHR37984">
    <property type="entry name" value="PROTEIN CBG26694"/>
    <property type="match status" value="1"/>
</dbReference>
<dbReference type="CDD" id="cd00024">
    <property type="entry name" value="CD_CSD"/>
    <property type="match status" value="1"/>
</dbReference>
<evidence type="ECO:0000259" key="19">
    <source>
        <dbReference type="PROSITE" id="PS50013"/>
    </source>
</evidence>
<dbReference type="Pfam" id="PF13456">
    <property type="entry name" value="RVT_3"/>
    <property type="match status" value="1"/>
</dbReference>
<dbReference type="Gene3D" id="2.40.50.40">
    <property type="match status" value="1"/>
</dbReference>
<reference evidence="22 23" key="1">
    <citation type="submission" date="2018-09" db="EMBL/GenBank/DDBJ databases">
        <title>Genomic investigation of the strawberry pathogen Phytophthora fragariae indicates pathogenicity is determined by transcriptional variation in three key races.</title>
        <authorList>
            <person name="Adams T.M."/>
            <person name="Armitage A.D."/>
            <person name="Sobczyk M.K."/>
            <person name="Bates H.J."/>
            <person name="Dunwell J.M."/>
            <person name="Nellist C.F."/>
            <person name="Harrison R.J."/>
        </authorList>
    </citation>
    <scope>NUCLEOTIDE SEQUENCE [LARGE SCALE GENOMIC DNA]</scope>
    <source>
        <strain evidence="22 23">SCRP245</strain>
    </source>
</reference>
<keyword evidence="14" id="KW-0238">DNA-binding</keyword>
<feature type="region of interest" description="Disordered" evidence="18">
    <location>
        <begin position="352"/>
        <end position="375"/>
    </location>
</feature>
<dbReference type="Pfam" id="PF17921">
    <property type="entry name" value="Integrase_H2C2"/>
    <property type="match status" value="1"/>
</dbReference>
<dbReference type="Pfam" id="PF00078">
    <property type="entry name" value="RVT_1"/>
    <property type="match status" value="1"/>
</dbReference>
<dbReference type="Proteomes" id="UP000460718">
    <property type="component" value="Unassembled WGS sequence"/>
</dbReference>
<evidence type="ECO:0000256" key="12">
    <source>
        <dbReference type="ARBA" id="ARBA00022918"/>
    </source>
</evidence>
<keyword evidence="5" id="KW-0479">Metal-binding</keyword>
<evidence type="ECO:0000256" key="13">
    <source>
        <dbReference type="ARBA" id="ARBA00022932"/>
    </source>
</evidence>
<feature type="region of interest" description="Disordered" evidence="18">
    <location>
        <begin position="1"/>
        <end position="44"/>
    </location>
</feature>
<dbReference type="InterPro" id="IPR012337">
    <property type="entry name" value="RNaseH-like_sf"/>
</dbReference>
<dbReference type="InterPro" id="IPR000477">
    <property type="entry name" value="RT_dom"/>
</dbReference>
<organism evidence="22 23">
    <name type="scientific">Phytophthora fragariae</name>
    <dbReference type="NCBI Taxonomy" id="53985"/>
    <lineage>
        <taxon>Eukaryota</taxon>
        <taxon>Sar</taxon>
        <taxon>Stramenopiles</taxon>
        <taxon>Oomycota</taxon>
        <taxon>Peronosporomycetes</taxon>
        <taxon>Peronosporales</taxon>
        <taxon>Peronosporaceae</taxon>
        <taxon>Phytophthora</taxon>
    </lineage>
</organism>
<keyword evidence="10" id="KW-0694">RNA-binding</keyword>
<dbReference type="InterPro" id="IPR043502">
    <property type="entry name" value="DNA/RNA_pol_sf"/>
</dbReference>
<keyword evidence="12" id="KW-0695">RNA-directed DNA polymerase</keyword>
<keyword evidence="3" id="KW-0548">Nucleotidyltransferase</keyword>
<accession>A0A6A3J4N5</accession>
<dbReference type="PROSITE" id="PS50013">
    <property type="entry name" value="CHROMO_2"/>
    <property type="match status" value="1"/>
</dbReference>
<evidence type="ECO:0000256" key="5">
    <source>
        <dbReference type="ARBA" id="ARBA00022723"/>
    </source>
</evidence>
<dbReference type="InterPro" id="IPR001995">
    <property type="entry name" value="Peptidase_A2_cat"/>
</dbReference>
<evidence type="ECO:0000256" key="1">
    <source>
        <dbReference type="ARBA" id="ARBA00022670"/>
    </source>
</evidence>
<evidence type="ECO:0000256" key="2">
    <source>
        <dbReference type="ARBA" id="ARBA00022679"/>
    </source>
</evidence>
<evidence type="ECO:0000256" key="3">
    <source>
        <dbReference type="ARBA" id="ARBA00022695"/>
    </source>
</evidence>
<feature type="region of interest" description="Disordered" evidence="18">
    <location>
        <begin position="449"/>
        <end position="482"/>
    </location>
</feature>
<dbReference type="Pfam" id="PF17919">
    <property type="entry name" value="RT_RNaseH_2"/>
    <property type="match status" value="1"/>
</dbReference>
<keyword evidence="2" id="KW-0808">Transferase</keyword>
<evidence type="ECO:0000313" key="23">
    <source>
        <dbReference type="Proteomes" id="UP000460718"/>
    </source>
</evidence>
<evidence type="ECO:0000256" key="8">
    <source>
        <dbReference type="ARBA" id="ARBA00022801"/>
    </source>
</evidence>
<dbReference type="GO" id="GO:0004523">
    <property type="term" value="F:RNA-DNA hybrid ribonuclease activity"/>
    <property type="evidence" value="ECO:0007669"/>
    <property type="project" value="InterPro"/>
</dbReference>
<dbReference type="GO" id="GO:0003887">
    <property type="term" value="F:DNA-directed DNA polymerase activity"/>
    <property type="evidence" value="ECO:0007669"/>
    <property type="project" value="UniProtKB-KW"/>
</dbReference>
<dbReference type="Gene3D" id="1.10.340.70">
    <property type="match status" value="1"/>
</dbReference>
<dbReference type="FunFam" id="1.10.340.70:FF:000001">
    <property type="entry name" value="Retrovirus-related Pol polyprotein from transposon gypsy-like Protein"/>
    <property type="match status" value="1"/>
</dbReference>
<dbReference type="GO" id="GO:0004190">
    <property type="term" value="F:aspartic-type endopeptidase activity"/>
    <property type="evidence" value="ECO:0007669"/>
    <property type="project" value="UniProtKB-KW"/>
</dbReference>
<feature type="compositionally biased region" description="Basic and acidic residues" evidence="18">
    <location>
        <begin position="1785"/>
        <end position="1795"/>
    </location>
</feature>
<dbReference type="EMBL" id="QXFW01001540">
    <property type="protein sequence ID" value="KAE8989252.1"/>
    <property type="molecule type" value="Genomic_DNA"/>
</dbReference>
<evidence type="ECO:0000256" key="11">
    <source>
        <dbReference type="ARBA" id="ARBA00022908"/>
    </source>
</evidence>
<dbReference type="CDD" id="cd01647">
    <property type="entry name" value="RT_LTR"/>
    <property type="match status" value="1"/>
</dbReference>
<evidence type="ECO:0000256" key="9">
    <source>
        <dbReference type="ARBA" id="ARBA00022842"/>
    </source>
</evidence>
<feature type="compositionally biased region" description="Basic and acidic residues" evidence="18">
    <location>
        <begin position="364"/>
        <end position="373"/>
    </location>
</feature>
<dbReference type="GO" id="GO:0015074">
    <property type="term" value="P:DNA integration"/>
    <property type="evidence" value="ECO:0007669"/>
    <property type="project" value="UniProtKB-KW"/>
</dbReference>
<dbReference type="SMART" id="SM00298">
    <property type="entry name" value="CHROMO"/>
    <property type="match status" value="1"/>
</dbReference>
<evidence type="ECO:0000256" key="16">
    <source>
        <dbReference type="ARBA" id="ARBA00023268"/>
    </source>
</evidence>
<evidence type="ECO:0000256" key="17">
    <source>
        <dbReference type="SAM" id="Coils"/>
    </source>
</evidence>
<feature type="region of interest" description="Disordered" evidence="18">
    <location>
        <begin position="568"/>
        <end position="592"/>
    </location>
</feature>
<sequence>MRSGEENEERKSTPAESSEDAAGGKGEASDATAESAEDSAQAITSAVMTRRSAVTIGESKKLKLLPGERLGWWSSRKFDRRIQMRALVMGAVNNGRTKILLDTGANVSAVTESFARKLRLKRLASADLKIDVQGIGKTKVETTIRAMVKVTLGWEIVYEFEVWIMDHHAGVDLILGTDFMIPAGIRLDLYNSKAKLPDEIEINLIKSASAREDTEYGNTICGGPTETVDVASRLTAEFKLQRRPPDATTHELWVRRVNKLVPTVRFTHHGRPSRVLLTNTGEKPGSCPAHFPVVQWVPHEVLPLTEGYVRVDSTKYRDWRVLAYDSVIDRGLLKKEQRMYAEWLSHQPAAVDRPDYETPTGIRHRPETADGAHQRGLSCAEQWEQLERLQAETEQLQHNQPSLMAFRDESELEAESDEREPGDLEPQANDWVCLSADPGAPSLGNGCPITTPDRGDGWDPGIAGSLDTNQPEGNDEADQEPADLSLRQATQRIAEVEDLLSEARASCKEAEVRSAAAANAVTSPAEWGLRCIDDDLLDEDPAEHLRLRFLAALTDLVREEGYQITAVDDRGDTPSTEFGDEDNATRRRSGWEHTPTRIQLDDFAHELAFLPDLTTAESTVLDYEGDNVRSSNHSTEEYNKLVKVLRRHAKIMISSGNALPPPAYGVVCDIDVQGHAPIKQRARRVPLKHLEKFPWASPIVIVLKQNGIDIRLCIDYKMVNAITVALEYAMPLVDDLLTELESYLWFCSLDVASGFWAVMMTSRARRISAFVCALGHFEWLRMPFGLKNAPMIYQRLIDNALWGFVQPKGGWTVFADRMRSAESAMTAQRSRNSAMTDRPGVLTKFEADYSALATSDPVQTLVNGPDGDMFSSGEPDQSSHVPVFGRRSFVDDICFGGVDFDDCLETFDRLLTRFAECRISVSFTKSIFVQPKVDFLSHVVTPEGIAADPKKLAAIAEIPFPRNKKGMQAFLGALNYYSRFIQNLAVYGAVLYQLKEDDFGSSTDLSAAKASFAELKRKVIEAPILRHFDSAKDVHVMLFANGWTLSSTLMQLHDDKLHPVRFCGRVLKDNEVNYLPAEKEVLALLQRLKVCYTLLVGKTIHVYTRFSTLEWVFNSKSLYGREVSFAVLLSPHHLIIKRVRERDADFAQLPQASITPSIGLDESLAHIAPPSKGSASVRMDPKLLYARVPSDFVDHVLSFDGSAKTEKNGGYGSCSWIRWRLPTWDIEITASAHLSSTTVNIAEYTGMNHGVAAALGRGITDLIIVGDSRLAIQQSMGVIACKKDTLQVELARHKALTKQLGLTRYLHVLRTYNASADALATEALEAKAGRVILNAERKAELRALNRIQEGLYVDLDSAKAEETAPNITAVTRNQARRVRFEEMQNSTERNSAEELQETHEAGETTREPREDQRTEYEVSYQAPEAHRVVDPAEAAAEPGWTPSAQDVDPVAVQAERRNRISKAQDEECRWADLKTYLRGQIDQLTRRRAYNAGKVADHFVLSEDGLLYYVGRRRGRGEPTDDELKLRLVVPTTLIDEVLQNCHNSLEGGHQGMVRTYHRVRADYYWIGLYADTITHVESCEDCSTSKSKPHLQGYSPGNLVSERPFHIVSLDFVIPLPKTTRGNTALLLFQDHFTGFVIAKAMSETGALEVAKVFDECVSRRFGAPSRIRHDRDPRFMSEVFRKFSEMMQSRSRATLTYRPQANGQQERSVKTMIQTVRAYVEDPLQADWDDIAEKLVHAINNSRDSTRRETPFYLVHGWDARSTLKAMTESVKLGHRGQSDSTGAKEWRRESNRQREVALRLAAEFQLKEKARRAKEHNEALSRVERRAILTQDQHSAELPASEGPSAELPTSGATSAELPDSEEPSAESTQSLFKEGDQVWLFMERMKPGLTKKLAHRWHGPFRIKKKVEEIAYELELPDKSGYRFYSVVQVSRLKAVKENGERPTTRLRPELSEAERFDFDEELLPEDSWEPEEGEDRYEVEAILDDELPLSTSTAKTQRKFKVKWIGYEEPSWEPLSNLSCGGLLFDYLRNKKRANRLQMVQVVDED</sequence>
<feature type="domain" description="Chromo" evidence="19">
    <location>
        <begin position="1982"/>
        <end position="2044"/>
    </location>
</feature>
<dbReference type="GO" id="GO:0003677">
    <property type="term" value="F:DNA binding"/>
    <property type="evidence" value="ECO:0007669"/>
    <property type="project" value="UniProtKB-KW"/>
</dbReference>
<dbReference type="Gene3D" id="3.30.70.270">
    <property type="match status" value="2"/>
</dbReference>
<dbReference type="SUPFAM" id="SSF50630">
    <property type="entry name" value="Acid proteases"/>
    <property type="match status" value="1"/>
</dbReference>
<feature type="domain" description="Peptidase A2" evidence="20">
    <location>
        <begin position="97"/>
        <end position="136"/>
    </location>
</feature>
<dbReference type="InterPro" id="IPR016197">
    <property type="entry name" value="Chromo-like_dom_sf"/>
</dbReference>
<keyword evidence="17" id="KW-0175">Coiled coil</keyword>
<feature type="compositionally biased region" description="Basic and acidic residues" evidence="18">
    <location>
        <begin position="1390"/>
        <end position="1416"/>
    </location>
</feature>
<feature type="coiled-coil region" evidence="17">
    <location>
        <begin position="486"/>
        <end position="513"/>
    </location>
</feature>
<dbReference type="InterPro" id="IPR034122">
    <property type="entry name" value="Retropepsin-like_bacterial"/>
</dbReference>
<keyword evidence="6" id="KW-0064">Aspartyl protease</keyword>
<dbReference type="InterPro" id="IPR043128">
    <property type="entry name" value="Rev_trsase/Diguanyl_cyclase"/>
</dbReference>
<gene>
    <name evidence="22" type="ORF">PF011_g18847</name>
</gene>
<name>A0A6A3J4N5_9STRA</name>
<feature type="domain" description="Integrase catalytic" evidence="21">
    <location>
        <begin position="1601"/>
        <end position="1761"/>
    </location>
</feature>
<dbReference type="SUPFAM" id="SSF54160">
    <property type="entry name" value="Chromo domain-like"/>
    <property type="match status" value="1"/>
</dbReference>
<evidence type="ECO:0000256" key="18">
    <source>
        <dbReference type="SAM" id="MobiDB-lite"/>
    </source>
</evidence>
<dbReference type="GO" id="GO:0006508">
    <property type="term" value="P:proteolysis"/>
    <property type="evidence" value="ECO:0007669"/>
    <property type="project" value="UniProtKB-KW"/>
</dbReference>
<dbReference type="PROSITE" id="PS00141">
    <property type="entry name" value="ASP_PROTEASE"/>
    <property type="match status" value="1"/>
</dbReference>
<keyword evidence="11" id="KW-0229">DNA integration</keyword>
<feature type="compositionally biased region" description="Basic and acidic residues" evidence="18">
    <location>
        <begin position="1"/>
        <end position="13"/>
    </location>
</feature>
<keyword evidence="15" id="KW-0233">DNA recombination</keyword>
<keyword evidence="8" id="KW-0378">Hydrolase</keyword>
<keyword evidence="4" id="KW-0540">Nuclease</keyword>
<dbReference type="Gene3D" id="3.30.420.10">
    <property type="entry name" value="Ribonuclease H-like superfamily/Ribonuclease H"/>
    <property type="match status" value="2"/>
</dbReference>
<dbReference type="SUPFAM" id="SSF53098">
    <property type="entry name" value="Ribonuclease H-like"/>
    <property type="match status" value="2"/>
</dbReference>
<feature type="compositionally biased region" description="Basic and acidic residues" evidence="18">
    <location>
        <begin position="583"/>
        <end position="592"/>
    </location>
</feature>
<dbReference type="InterPro" id="IPR021109">
    <property type="entry name" value="Peptidase_aspartic_dom_sf"/>
</dbReference>